<sequence length="81" mass="8570">MAKISVAVVLSVMLLVSMISMVVLAEEQQPTVGQRIDTAVTGVTNAFNEHGGSAAVDTVTSTAKSFYGWLGDKAKYVYDSL</sequence>
<organism evidence="2 3">
    <name type="scientific">Arabis nemorensis</name>
    <dbReference type="NCBI Taxonomy" id="586526"/>
    <lineage>
        <taxon>Eukaryota</taxon>
        <taxon>Viridiplantae</taxon>
        <taxon>Streptophyta</taxon>
        <taxon>Embryophyta</taxon>
        <taxon>Tracheophyta</taxon>
        <taxon>Spermatophyta</taxon>
        <taxon>Magnoliopsida</taxon>
        <taxon>eudicotyledons</taxon>
        <taxon>Gunneridae</taxon>
        <taxon>Pentapetalae</taxon>
        <taxon>rosids</taxon>
        <taxon>malvids</taxon>
        <taxon>Brassicales</taxon>
        <taxon>Brassicaceae</taxon>
        <taxon>Arabideae</taxon>
        <taxon>Arabis</taxon>
    </lineage>
</organism>
<dbReference type="Proteomes" id="UP000489600">
    <property type="component" value="Unassembled WGS sequence"/>
</dbReference>
<dbReference type="AlphaFoldDB" id="A0A565ATC0"/>
<evidence type="ECO:0000256" key="1">
    <source>
        <dbReference type="SAM" id="SignalP"/>
    </source>
</evidence>
<dbReference type="OrthoDB" id="1096884at2759"/>
<evidence type="ECO:0000313" key="3">
    <source>
        <dbReference type="Proteomes" id="UP000489600"/>
    </source>
</evidence>
<evidence type="ECO:0000313" key="2">
    <source>
        <dbReference type="EMBL" id="VVA91878.1"/>
    </source>
</evidence>
<name>A0A565ATC0_9BRAS</name>
<comment type="caution">
    <text evidence="2">The sequence shown here is derived from an EMBL/GenBank/DDBJ whole genome shotgun (WGS) entry which is preliminary data.</text>
</comment>
<dbReference type="EMBL" id="CABITT030000001">
    <property type="protein sequence ID" value="VVA91878.1"/>
    <property type="molecule type" value="Genomic_DNA"/>
</dbReference>
<feature type="signal peptide" evidence="1">
    <location>
        <begin position="1"/>
        <end position="25"/>
    </location>
</feature>
<keyword evidence="1" id="KW-0732">Signal</keyword>
<reference evidence="2" key="1">
    <citation type="submission" date="2019-07" db="EMBL/GenBank/DDBJ databases">
        <authorList>
            <person name="Dittberner H."/>
        </authorList>
    </citation>
    <scope>NUCLEOTIDE SEQUENCE [LARGE SCALE GENOMIC DNA]</scope>
</reference>
<gene>
    <name evidence="2" type="ORF">ANE_LOCUS2323</name>
</gene>
<keyword evidence="3" id="KW-1185">Reference proteome</keyword>
<protein>
    <submittedName>
        <fullName evidence="2">Uncharacterized protein</fullName>
    </submittedName>
</protein>
<accession>A0A565ATC0</accession>
<feature type="chain" id="PRO_5021709582" evidence="1">
    <location>
        <begin position="26"/>
        <end position="81"/>
    </location>
</feature>
<proteinExistence type="predicted"/>